<protein>
    <submittedName>
        <fullName evidence="2">Uncharacterized protein</fullName>
    </submittedName>
</protein>
<organism evidence="2 3">
    <name type="scientific">Hungatella hathewayi DSM 13479</name>
    <dbReference type="NCBI Taxonomy" id="566550"/>
    <lineage>
        <taxon>Bacteria</taxon>
        <taxon>Bacillati</taxon>
        <taxon>Bacillota</taxon>
        <taxon>Clostridia</taxon>
        <taxon>Lachnospirales</taxon>
        <taxon>Lachnospiraceae</taxon>
        <taxon>Hungatella</taxon>
    </lineage>
</organism>
<gene>
    <name evidence="2" type="ORF">CLOSTHATH_00727</name>
</gene>
<name>D3AAV6_9FIRM</name>
<accession>D3AAV6</accession>
<feature type="compositionally biased region" description="Basic and acidic residues" evidence="1">
    <location>
        <begin position="61"/>
        <end position="73"/>
    </location>
</feature>
<feature type="region of interest" description="Disordered" evidence="1">
    <location>
        <begin position="47"/>
        <end position="87"/>
    </location>
</feature>
<dbReference type="HOGENOM" id="CLU_2503123_0_0_9"/>
<evidence type="ECO:0000313" key="3">
    <source>
        <dbReference type="Proteomes" id="UP000004968"/>
    </source>
</evidence>
<reference evidence="2 3" key="1">
    <citation type="submission" date="2010-01" db="EMBL/GenBank/DDBJ databases">
        <authorList>
            <person name="Weinstock G."/>
            <person name="Sodergren E."/>
            <person name="Clifton S."/>
            <person name="Fulton L."/>
            <person name="Fulton B."/>
            <person name="Courtney L."/>
            <person name="Fronick C."/>
            <person name="Harrison M."/>
            <person name="Strong C."/>
            <person name="Farmer C."/>
            <person name="Delahaunty K."/>
            <person name="Markovic C."/>
            <person name="Hall O."/>
            <person name="Minx P."/>
            <person name="Tomlinson C."/>
            <person name="Mitreva M."/>
            <person name="Nelson J."/>
            <person name="Hou S."/>
            <person name="Wollam A."/>
            <person name="Pepin K.H."/>
            <person name="Johnson M."/>
            <person name="Bhonagiri V."/>
            <person name="Nash W.E."/>
            <person name="Warren W."/>
            <person name="Chinwalla A."/>
            <person name="Mardis E.R."/>
            <person name="Wilson R.K."/>
        </authorList>
    </citation>
    <scope>NUCLEOTIDE SEQUENCE [LARGE SCALE GENOMIC DNA]</scope>
    <source>
        <strain evidence="2 3">DSM 13479</strain>
    </source>
</reference>
<evidence type="ECO:0000256" key="1">
    <source>
        <dbReference type="SAM" id="MobiDB-lite"/>
    </source>
</evidence>
<evidence type="ECO:0000313" key="2">
    <source>
        <dbReference type="EMBL" id="EFD01053.1"/>
    </source>
</evidence>
<feature type="non-terminal residue" evidence="2">
    <location>
        <position position="87"/>
    </location>
</feature>
<comment type="caution">
    <text evidence="2">The sequence shown here is derived from an EMBL/GenBank/DDBJ whole genome shotgun (WGS) entry which is preliminary data.</text>
</comment>
<proteinExistence type="predicted"/>
<dbReference type="AlphaFoldDB" id="D3AAV6"/>
<dbReference type="EMBL" id="ACIO01000046">
    <property type="protein sequence ID" value="EFD01053.1"/>
    <property type="molecule type" value="Genomic_DNA"/>
</dbReference>
<sequence>MYKARVNIEKHKNYMKNEEREGIMMKKRRLAALALACVMALTTGCSGGGGSTAGSTAGTEAKTEAGTKEEAKAADTGSGEKITLKIA</sequence>
<dbReference type="Proteomes" id="UP000004968">
    <property type="component" value="Unassembled WGS sequence"/>
</dbReference>